<keyword evidence="5" id="KW-0029">Amino-acid transport</keyword>
<reference evidence="10 11" key="2">
    <citation type="journal article" date="2011" name="Stand. Genomic Sci.">
        <title>Complete genome sequence of Truepera radiovictrix type strain (RQ-24).</title>
        <authorList>
            <person name="Ivanova N."/>
            <person name="Rohde C."/>
            <person name="Munk C."/>
            <person name="Nolan M."/>
            <person name="Lucas S."/>
            <person name="Del Rio T.G."/>
            <person name="Tice H."/>
            <person name="Deshpande S."/>
            <person name="Cheng J.F."/>
            <person name="Tapia R."/>
            <person name="Han C."/>
            <person name="Goodwin L."/>
            <person name="Pitluck S."/>
            <person name="Liolios K."/>
            <person name="Mavromatis K."/>
            <person name="Mikhailova N."/>
            <person name="Pati A."/>
            <person name="Chen A."/>
            <person name="Palaniappan K."/>
            <person name="Land M."/>
            <person name="Hauser L."/>
            <person name="Chang Y.J."/>
            <person name="Jeffries C.D."/>
            <person name="Brambilla E."/>
            <person name="Rohde M."/>
            <person name="Goker M."/>
            <person name="Tindall B.J."/>
            <person name="Woyke T."/>
            <person name="Bristow J."/>
            <person name="Eisen J.A."/>
            <person name="Markowitz V."/>
            <person name="Hugenholtz P."/>
            <person name="Kyrpides N.C."/>
            <person name="Klenk H.P."/>
            <person name="Lapidus A."/>
        </authorList>
    </citation>
    <scope>NUCLEOTIDE SEQUENCE [LARGE SCALE GENOMIC DNA]</scope>
    <source>
        <strain evidence="11">DSM 17093 / CIP 108686 / LMG 22925 / RQ-24</strain>
    </source>
</reference>
<accession>D7CQL7</accession>
<keyword evidence="7 9" id="KW-0472">Membrane</keyword>
<comment type="subcellular location">
    <subcellularLocation>
        <location evidence="1">Cell membrane</location>
        <topology evidence="1">Multi-pass membrane protein</topology>
    </subcellularLocation>
</comment>
<feature type="transmembrane region" description="Helical" evidence="9">
    <location>
        <begin position="183"/>
        <end position="205"/>
    </location>
</feature>
<gene>
    <name evidence="10" type="ordered locus">Trad_1885</name>
</gene>
<dbReference type="KEGG" id="tra:Trad_1885"/>
<evidence type="ECO:0000256" key="5">
    <source>
        <dbReference type="ARBA" id="ARBA00022970"/>
    </source>
</evidence>
<dbReference type="CDD" id="cd06582">
    <property type="entry name" value="TM_PBP1_LivH_like"/>
    <property type="match status" value="1"/>
</dbReference>
<keyword evidence="6 9" id="KW-1133">Transmembrane helix</keyword>
<comment type="similarity">
    <text evidence="8">Belongs to the binding-protein-dependent transport system permease family. LivHM subfamily.</text>
</comment>
<feature type="transmembrane region" description="Helical" evidence="9">
    <location>
        <begin position="84"/>
        <end position="103"/>
    </location>
</feature>
<feature type="transmembrane region" description="Helical" evidence="9">
    <location>
        <begin position="234"/>
        <end position="253"/>
    </location>
</feature>
<dbReference type="PANTHER" id="PTHR11795">
    <property type="entry name" value="BRANCHED-CHAIN AMINO ACID TRANSPORT SYSTEM PERMEASE PROTEIN LIVH"/>
    <property type="match status" value="1"/>
</dbReference>
<dbReference type="AlphaFoldDB" id="D7CQL7"/>
<dbReference type="GO" id="GO:0005886">
    <property type="term" value="C:plasma membrane"/>
    <property type="evidence" value="ECO:0007669"/>
    <property type="project" value="UniProtKB-SubCell"/>
</dbReference>
<feature type="transmembrane region" description="Helical" evidence="9">
    <location>
        <begin position="109"/>
        <end position="127"/>
    </location>
</feature>
<keyword evidence="2" id="KW-0813">Transport</keyword>
<reference evidence="11" key="1">
    <citation type="submission" date="2010-05" db="EMBL/GenBank/DDBJ databases">
        <title>The complete genome of Truepera radiovictris DSM 17093.</title>
        <authorList>
            <consortium name="US DOE Joint Genome Institute (JGI-PGF)"/>
            <person name="Lucas S."/>
            <person name="Copeland A."/>
            <person name="Lapidus A."/>
            <person name="Glavina del Rio T."/>
            <person name="Dalin E."/>
            <person name="Tice H."/>
            <person name="Bruce D."/>
            <person name="Goodwin L."/>
            <person name="Pitluck S."/>
            <person name="Kyrpides N."/>
            <person name="Mavromatis K."/>
            <person name="Ovchinnikova G."/>
            <person name="Munk A.C."/>
            <person name="Detter J.C."/>
            <person name="Han C."/>
            <person name="Tapia R."/>
            <person name="Land M."/>
            <person name="Hauser L."/>
            <person name="Markowitz V."/>
            <person name="Cheng J.-F."/>
            <person name="Hugenholtz P."/>
            <person name="Woyke T."/>
            <person name="Wu D."/>
            <person name="Tindall B."/>
            <person name="Pomrenke H.G."/>
            <person name="Brambilla E."/>
            <person name="Klenk H.-P."/>
            <person name="Eisen J.A."/>
        </authorList>
    </citation>
    <scope>NUCLEOTIDE SEQUENCE [LARGE SCALE GENOMIC DNA]</scope>
    <source>
        <strain evidence="11">DSM 17093 / CIP 108686 / LMG 22925 / RQ-24</strain>
    </source>
</reference>
<name>D7CQL7_TRURR</name>
<evidence type="ECO:0000256" key="2">
    <source>
        <dbReference type="ARBA" id="ARBA00022448"/>
    </source>
</evidence>
<dbReference type="GO" id="GO:0006865">
    <property type="term" value="P:amino acid transport"/>
    <property type="evidence" value="ECO:0007669"/>
    <property type="project" value="UniProtKB-KW"/>
</dbReference>
<dbReference type="HOGENOM" id="CLU_039929_0_0_0"/>
<organism evidence="10 11">
    <name type="scientific">Truepera radiovictrix (strain DSM 17093 / CIP 108686 / LMG 22925 / RQ-24)</name>
    <dbReference type="NCBI Taxonomy" id="649638"/>
    <lineage>
        <taxon>Bacteria</taxon>
        <taxon>Thermotogati</taxon>
        <taxon>Deinococcota</taxon>
        <taxon>Deinococci</taxon>
        <taxon>Trueperales</taxon>
        <taxon>Trueperaceae</taxon>
        <taxon>Truepera</taxon>
    </lineage>
</organism>
<dbReference type="Proteomes" id="UP000000379">
    <property type="component" value="Chromosome"/>
</dbReference>
<keyword evidence="4 9" id="KW-0812">Transmembrane</keyword>
<evidence type="ECO:0000256" key="8">
    <source>
        <dbReference type="ARBA" id="ARBA00037998"/>
    </source>
</evidence>
<feature type="transmembrane region" description="Helical" evidence="9">
    <location>
        <begin position="36"/>
        <end position="56"/>
    </location>
</feature>
<evidence type="ECO:0000256" key="7">
    <source>
        <dbReference type="ARBA" id="ARBA00023136"/>
    </source>
</evidence>
<feature type="transmembrane region" description="Helical" evidence="9">
    <location>
        <begin position="310"/>
        <end position="328"/>
    </location>
</feature>
<dbReference type="OrthoDB" id="9807115at2"/>
<evidence type="ECO:0000256" key="3">
    <source>
        <dbReference type="ARBA" id="ARBA00022475"/>
    </source>
</evidence>
<dbReference type="PANTHER" id="PTHR11795:SF450">
    <property type="entry name" value="ABC TRANSPORTER PERMEASE PROTEIN"/>
    <property type="match status" value="1"/>
</dbReference>
<dbReference type="EMBL" id="CP002049">
    <property type="protein sequence ID" value="ADI15001.1"/>
    <property type="molecule type" value="Genomic_DNA"/>
</dbReference>
<keyword evidence="3" id="KW-1003">Cell membrane</keyword>
<dbReference type="eggNOG" id="COG0559">
    <property type="taxonomic scope" value="Bacteria"/>
</dbReference>
<dbReference type="STRING" id="649638.Trad_1885"/>
<sequence length="335" mass="35333">MDWTIFSFLLSDGLTNGVIYGLVALALVLVFAVTRVIAVFIGEIIMFAPLSFVLLLRGEVPGTLWLTLAMLAAWALLELRRPRTLLALAALAALLVGLTFWGAAGLPTWALWLIALGIVVPMGPATFRLVYEPIPRASVLTYLILAVGLHLVFQGLGLVFFGPEQFRPPALLRGSVQLGTVPVSYQALFILAFALLMVGALFAFFTRTLHGKALRASAVNRLGARLVGVSPAEAGRVAFVCAALVGGVSGMLVAPLTNAAYYMGFLLGLKGFVAAILGGLASYPLALLGALAVGVVEAYSSFAASAYKDAIVFALILPALVYLSLKATHLGEEEE</sequence>
<evidence type="ECO:0000256" key="6">
    <source>
        <dbReference type="ARBA" id="ARBA00022989"/>
    </source>
</evidence>
<feature type="transmembrane region" description="Helical" evidence="9">
    <location>
        <begin position="6"/>
        <end position="29"/>
    </location>
</feature>
<dbReference type="InterPro" id="IPR001851">
    <property type="entry name" value="ABC_transp_permease"/>
</dbReference>
<dbReference type="InterPro" id="IPR052157">
    <property type="entry name" value="BCAA_transport_permease"/>
</dbReference>
<dbReference type="RefSeq" id="WP_013178366.1">
    <property type="nucleotide sequence ID" value="NC_014221.1"/>
</dbReference>
<proteinExistence type="inferred from homology"/>
<evidence type="ECO:0000313" key="10">
    <source>
        <dbReference type="EMBL" id="ADI15001.1"/>
    </source>
</evidence>
<evidence type="ECO:0000256" key="9">
    <source>
        <dbReference type="SAM" id="Phobius"/>
    </source>
</evidence>
<feature type="transmembrane region" description="Helical" evidence="9">
    <location>
        <begin position="62"/>
        <end position="77"/>
    </location>
</feature>
<dbReference type="Pfam" id="PF02653">
    <property type="entry name" value="BPD_transp_2"/>
    <property type="match status" value="1"/>
</dbReference>
<evidence type="ECO:0000256" key="4">
    <source>
        <dbReference type="ARBA" id="ARBA00022692"/>
    </source>
</evidence>
<dbReference type="GO" id="GO:0022857">
    <property type="term" value="F:transmembrane transporter activity"/>
    <property type="evidence" value="ECO:0007669"/>
    <property type="project" value="InterPro"/>
</dbReference>
<evidence type="ECO:0000313" key="11">
    <source>
        <dbReference type="Proteomes" id="UP000000379"/>
    </source>
</evidence>
<evidence type="ECO:0000256" key="1">
    <source>
        <dbReference type="ARBA" id="ARBA00004651"/>
    </source>
</evidence>
<keyword evidence="11" id="KW-1185">Reference proteome</keyword>
<protein>
    <submittedName>
        <fullName evidence="10">Inner-membrane translocator</fullName>
    </submittedName>
</protein>
<feature type="transmembrane region" description="Helical" evidence="9">
    <location>
        <begin position="139"/>
        <end position="163"/>
    </location>
</feature>